<comment type="caution">
    <text evidence="7">The sequence shown here is derived from an EMBL/GenBank/DDBJ whole genome shotgun (WGS) entry which is preliminary data.</text>
</comment>
<keyword evidence="8" id="KW-1185">Reference proteome</keyword>
<comment type="similarity">
    <text evidence="1">Belongs to the methyltransferase superfamily.</text>
</comment>
<dbReference type="EMBL" id="VEPZ02001728">
    <property type="protein sequence ID" value="KAE8661000.1"/>
    <property type="molecule type" value="Genomic_DNA"/>
</dbReference>
<evidence type="ECO:0000313" key="7">
    <source>
        <dbReference type="EMBL" id="KAE8661000.1"/>
    </source>
</evidence>
<dbReference type="Pfam" id="PF14226">
    <property type="entry name" value="DIOX_N"/>
    <property type="match status" value="1"/>
</dbReference>
<proteinExistence type="inferred from homology"/>
<dbReference type="GO" id="GO:0032259">
    <property type="term" value="P:methylation"/>
    <property type="evidence" value="ECO:0007669"/>
    <property type="project" value="UniProtKB-KW"/>
</dbReference>
<dbReference type="SUPFAM" id="SSF53335">
    <property type="entry name" value="S-adenosyl-L-methionine-dependent methyltransferases"/>
    <property type="match status" value="1"/>
</dbReference>
<evidence type="ECO:0000256" key="4">
    <source>
        <dbReference type="ARBA" id="ARBA00022723"/>
    </source>
</evidence>
<name>A0A6A2WZ34_HIBSY</name>
<dbReference type="InterPro" id="IPR027443">
    <property type="entry name" value="IPNS-like_sf"/>
</dbReference>
<dbReference type="Proteomes" id="UP000436088">
    <property type="component" value="Unassembled WGS sequence"/>
</dbReference>
<reference evidence="7" key="1">
    <citation type="submission" date="2019-09" db="EMBL/GenBank/DDBJ databases">
        <title>Draft genome information of white flower Hibiscus syriacus.</title>
        <authorList>
            <person name="Kim Y.-M."/>
        </authorList>
    </citation>
    <scope>NUCLEOTIDE SEQUENCE [LARGE SCALE GENOMIC DNA]</scope>
    <source>
        <strain evidence="7">YM2019G1</strain>
    </source>
</reference>
<keyword evidence="5" id="KW-0408">Iron</keyword>
<dbReference type="GO" id="GO:0046872">
    <property type="term" value="F:metal ion binding"/>
    <property type="evidence" value="ECO:0007669"/>
    <property type="project" value="UniProtKB-KW"/>
</dbReference>
<feature type="domain" description="Non-haem dioxygenase N-terminal" evidence="6">
    <location>
        <begin position="9"/>
        <end position="78"/>
    </location>
</feature>
<gene>
    <name evidence="7" type="ORF">F3Y22_tig00116944pilonHSYRG00276</name>
</gene>
<evidence type="ECO:0000259" key="6">
    <source>
        <dbReference type="Pfam" id="PF14226"/>
    </source>
</evidence>
<protein>
    <submittedName>
        <fullName evidence="7">Detected protein of confused Function</fullName>
    </submittedName>
</protein>
<dbReference type="InterPro" id="IPR029063">
    <property type="entry name" value="SAM-dependent_MTases_sf"/>
</dbReference>
<dbReference type="Gene3D" id="2.60.120.330">
    <property type="entry name" value="B-lactam Antibiotic, Isopenicillin N Synthase, Chain"/>
    <property type="match status" value="1"/>
</dbReference>
<accession>A0A6A2WZ34</accession>
<dbReference type="PANTHER" id="PTHR12176">
    <property type="entry name" value="SAM-DEPENDENT METHYLTRANSFERASE SUPERFAMILY PROTEIN"/>
    <property type="match status" value="1"/>
</dbReference>
<dbReference type="AlphaFoldDB" id="A0A6A2WZ34"/>
<evidence type="ECO:0000256" key="1">
    <source>
        <dbReference type="ARBA" id="ARBA00008361"/>
    </source>
</evidence>
<dbReference type="GO" id="GO:0008168">
    <property type="term" value="F:methyltransferase activity"/>
    <property type="evidence" value="ECO:0007669"/>
    <property type="project" value="UniProtKB-KW"/>
</dbReference>
<evidence type="ECO:0000256" key="3">
    <source>
        <dbReference type="ARBA" id="ARBA00022679"/>
    </source>
</evidence>
<organism evidence="7 8">
    <name type="scientific">Hibiscus syriacus</name>
    <name type="common">Rose of Sharon</name>
    <dbReference type="NCBI Taxonomy" id="106335"/>
    <lineage>
        <taxon>Eukaryota</taxon>
        <taxon>Viridiplantae</taxon>
        <taxon>Streptophyta</taxon>
        <taxon>Embryophyta</taxon>
        <taxon>Tracheophyta</taxon>
        <taxon>Spermatophyta</taxon>
        <taxon>Magnoliopsida</taxon>
        <taxon>eudicotyledons</taxon>
        <taxon>Gunneridae</taxon>
        <taxon>Pentapetalae</taxon>
        <taxon>rosids</taxon>
        <taxon>malvids</taxon>
        <taxon>Malvales</taxon>
        <taxon>Malvaceae</taxon>
        <taxon>Malvoideae</taxon>
        <taxon>Hibiscus</taxon>
    </lineage>
</organism>
<evidence type="ECO:0000256" key="5">
    <source>
        <dbReference type="ARBA" id="ARBA00023004"/>
    </source>
</evidence>
<dbReference type="InterPro" id="IPR051419">
    <property type="entry name" value="Lys/N-term_MeTrsfase_sf"/>
</dbReference>
<dbReference type="InterPro" id="IPR026992">
    <property type="entry name" value="DIOX_N"/>
</dbReference>
<evidence type="ECO:0000256" key="2">
    <source>
        <dbReference type="ARBA" id="ARBA00022603"/>
    </source>
</evidence>
<dbReference type="PANTHER" id="PTHR12176:SF80">
    <property type="entry name" value="EEF1A LYSINE METHYLTRANSFERASE 4"/>
    <property type="match status" value="1"/>
</dbReference>
<evidence type="ECO:0000313" key="8">
    <source>
        <dbReference type="Proteomes" id="UP000436088"/>
    </source>
</evidence>
<dbReference type="Gene3D" id="3.40.50.150">
    <property type="entry name" value="Vaccinia Virus protein VP39"/>
    <property type="match status" value="1"/>
</dbReference>
<keyword evidence="3" id="KW-0808">Transferase</keyword>
<dbReference type="SUPFAM" id="SSF51197">
    <property type="entry name" value="Clavaminate synthase-like"/>
    <property type="match status" value="1"/>
</dbReference>
<keyword evidence="2" id="KW-0489">Methyltransferase</keyword>
<sequence>MSLETEARLPVIDFSSQELKPGSPEWDSVKAQVREALEEHGYFEASFDRVAELRTPVFGALEELFDLPLQRKKLCVLRSHFVAIMGLQHDCMRAWRLMNIWPETLNNFTNVLWPQGHRVHKVESALVGGDTTSKALEIWKTTNNSESAALGVHAHYDQLMTLLYQMRLMDMAKWSIVSALSSFVMKGNRVDTASVFALPRGGYHVQAPEELGTTILAFCSNPLTTKSFKNFSGTKWLEEFLKLILMHIAVSKICLFTVIDVVFSVLNLSWEPAFSKKNTTSGSKIILIFAIIQGHISPIPQCILSLTHCLEYNFRHIFWLYLGTGLSSDIFSLALDQQSCAGTGVWELTVAEELYKDGITDITCTDLSSVAVERMKERLLSKGYEGVHKVLKPDGIFISITFGQPHFRRPFFHNAKFSWSVEWHTFGDGFHYFLYIEEGKKDIRWWRVHQKDRDATNFSIS</sequence>
<keyword evidence="4" id="KW-0479">Metal-binding</keyword>